<dbReference type="InterPro" id="IPR003399">
    <property type="entry name" value="Mce/MlaD"/>
</dbReference>
<sequence length="375" mass="39335">MRPGAREGMLMLRTLLASRAFISILGAALAAAVVAAAGFVLLDPTKKMIGYCAMMPDAIGLYTGNEVTMRGIKVGTVTTVRPEGTGARVEFEVDAEHPLRGEATATTLATTIVADRKLAVLGVTGGADWDPRRCLTKTMTPKSLTQTLDAMSKIADQLQGGDDPAQRDRVRRAVTAFDQATAGTGTKLNDTITALASALRAPDAAIGHIGSLIDRLTELSASVANGWGDLREMLNGFAPILQLVNGVWDMVIEFVNSVVTILPWLNDITTEYGGPILQILDSSVSKLHLIGANVGTLQKLIDMIPAVTPAFRATTDPDTGRLAMTYAGPRVALDQPDADLVCGTINAAMPGRCTAANGLTTVDLVPLVLGMAGAR</sequence>
<gene>
    <name evidence="2" type="ORF">HLB23_23420</name>
</gene>
<name>A0A849C4R9_9NOCA</name>
<dbReference type="AlphaFoldDB" id="A0A849C4R9"/>
<reference evidence="2 3" key="1">
    <citation type="submission" date="2020-05" db="EMBL/GenBank/DDBJ databases">
        <title>MicrobeNet Type strains.</title>
        <authorList>
            <person name="Nicholson A.C."/>
        </authorList>
    </citation>
    <scope>NUCLEOTIDE SEQUENCE [LARGE SCALE GENOMIC DNA]</scope>
    <source>
        <strain evidence="2 3">JCM 3224</strain>
    </source>
</reference>
<dbReference type="Pfam" id="PF02470">
    <property type="entry name" value="MlaD"/>
    <property type="match status" value="1"/>
</dbReference>
<dbReference type="EMBL" id="JABELX010000008">
    <property type="protein sequence ID" value="NNH72778.1"/>
    <property type="molecule type" value="Genomic_DNA"/>
</dbReference>
<evidence type="ECO:0000313" key="2">
    <source>
        <dbReference type="EMBL" id="NNH72778.1"/>
    </source>
</evidence>
<proteinExistence type="predicted"/>
<accession>A0A849C4R9</accession>
<evidence type="ECO:0000259" key="1">
    <source>
        <dbReference type="Pfam" id="PF02470"/>
    </source>
</evidence>
<dbReference type="InterPro" id="IPR052336">
    <property type="entry name" value="MlaD_Phospholipid_Transporter"/>
</dbReference>
<organism evidence="2 3">
    <name type="scientific">Nocardia uniformis</name>
    <dbReference type="NCBI Taxonomy" id="53432"/>
    <lineage>
        <taxon>Bacteria</taxon>
        <taxon>Bacillati</taxon>
        <taxon>Actinomycetota</taxon>
        <taxon>Actinomycetes</taxon>
        <taxon>Mycobacteriales</taxon>
        <taxon>Nocardiaceae</taxon>
        <taxon>Nocardia</taxon>
    </lineage>
</organism>
<dbReference type="PANTHER" id="PTHR33371:SF4">
    <property type="entry name" value="INTERMEMBRANE PHOSPHOLIPID TRANSPORT SYSTEM BINDING PROTEIN MLAD"/>
    <property type="match status" value="1"/>
</dbReference>
<evidence type="ECO:0000313" key="3">
    <source>
        <dbReference type="Proteomes" id="UP000586827"/>
    </source>
</evidence>
<feature type="domain" description="Mce/MlaD" evidence="1">
    <location>
        <begin position="53"/>
        <end position="119"/>
    </location>
</feature>
<dbReference type="PANTHER" id="PTHR33371">
    <property type="entry name" value="INTERMEMBRANE PHOSPHOLIPID TRANSPORT SYSTEM BINDING PROTEIN MLAD-RELATED"/>
    <property type="match status" value="1"/>
</dbReference>
<dbReference type="Proteomes" id="UP000586827">
    <property type="component" value="Unassembled WGS sequence"/>
</dbReference>
<protein>
    <submittedName>
        <fullName evidence="2">MCE family protein</fullName>
    </submittedName>
</protein>
<keyword evidence="3" id="KW-1185">Reference proteome</keyword>
<comment type="caution">
    <text evidence="2">The sequence shown here is derived from an EMBL/GenBank/DDBJ whole genome shotgun (WGS) entry which is preliminary data.</text>
</comment>